<dbReference type="eggNOG" id="COG1214">
    <property type="taxonomic scope" value="Bacteria"/>
</dbReference>
<dbReference type="EMBL" id="CP004357">
    <property type="protein sequence ID" value="AGJ90573.1"/>
    <property type="molecule type" value="Genomic_DNA"/>
</dbReference>
<dbReference type="Pfam" id="PF00814">
    <property type="entry name" value="TsaD"/>
    <property type="match status" value="1"/>
</dbReference>
<evidence type="ECO:0000313" key="2">
    <source>
        <dbReference type="EMBL" id="AGJ90573.1"/>
    </source>
</evidence>
<evidence type="ECO:0000313" key="3">
    <source>
        <dbReference type="Proteomes" id="UP000012984"/>
    </source>
</evidence>
<dbReference type="GO" id="GO:0002949">
    <property type="term" value="P:tRNA threonylcarbamoyladenosine modification"/>
    <property type="evidence" value="ECO:0007669"/>
    <property type="project" value="InterPro"/>
</dbReference>
<accession>M9W976</accession>
<protein>
    <recommendedName>
        <fullName evidence="1">Gcp-like domain-containing protein</fullName>
    </recommendedName>
</protein>
<dbReference type="SUPFAM" id="SSF53067">
    <property type="entry name" value="Actin-like ATPase domain"/>
    <property type="match status" value="1"/>
</dbReference>
<feature type="domain" description="Gcp-like" evidence="1">
    <location>
        <begin position="45"/>
        <end position="130"/>
    </location>
</feature>
<dbReference type="InterPro" id="IPR043129">
    <property type="entry name" value="ATPase_NBD"/>
</dbReference>
<sequence length="187" mass="21964">MNLFIDTTNWKLIFILERDNKIIDYLIIKDNKKISDIAIDQLKLFLYKNNLTIKDVGSFYLTKGPGSYTGVRVGLTIVKTLKTLNNNIKVYLINSLLFQAGKNKVLSLLDARSNKYYLAVYDHFKVLENIKLVTEDELQRYFDKYSEFKIVKNYDIDFINNYLETKEIFELAEDVNNINPLYVKSFV</sequence>
<dbReference type="Gene3D" id="3.30.420.40">
    <property type="match status" value="1"/>
</dbReference>
<dbReference type="InterPro" id="IPR022496">
    <property type="entry name" value="T6A_TsaB"/>
</dbReference>
<gene>
    <name evidence="2" type="ORF">MPUT9231_1330</name>
</gene>
<dbReference type="InterPro" id="IPR000905">
    <property type="entry name" value="Gcp-like_dom"/>
</dbReference>
<evidence type="ECO:0000259" key="1">
    <source>
        <dbReference type="Pfam" id="PF00814"/>
    </source>
</evidence>
<dbReference type="AlphaFoldDB" id="M9W976"/>
<dbReference type="HOGENOM" id="CLU_064886_0_2_14"/>
<proteinExistence type="predicted"/>
<dbReference type="PATRIC" id="fig|1292033.3.peg.120"/>
<dbReference type="RefSeq" id="WP_015587223.1">
    <property type="nucleotide sequence ID" value="NC_021083.1"/>
</dbReference>
<keyword evidence="3" id="KW-1185">Reference proteome</keyword>
<organism evidence="2 3">
    <name type="scientific">Mycoplasma putrefaciens Mput9231</name>
    <dbReference type="NCBI Taxonomy" id="1292033"/>
    <lineage>
        <taxon>Bacteria</taxon>
        <taxon>Bacillati</taxon>
        <taxon>Mycoplasmatota</taxon>
        <taxon>Mollicutes</taxon>
        <taxon>Mycoplasmataceae</taxon>
        <taxon>Mycoplasma</taxon>
    </lineage>
</organism>
<dbReference type="OrthoDB" id="9784166at2"/>
<name>M9W976_9MOLU</name>
<dbReference type="Proteomes" id="UP000012984">
    <property type="component" value="Chromosome"/>
</dbReference>
<dbReference type="NCBIfam" id="TIGR03725">
    <property type="entry name" value="T6A_YeaZ"/>
    <property type="match status" value="1"/>
</dbReference>
<dbReference type="KEGG" id="mput:MPUT9231_1330"/>
<reference evidence="2 3" key="1">
    <citation type="journal article" date="2013" name="Genome Announc.">
        <title>Complete Genome Sequence of Mycoplasma putrefaciens Strain 9231, One of the Agents of Contagious Agalactia in Goats.</title>
        <authorList>
            <person name="Dupuy V."/>
            <person name="Sirand-Pugnet P."/>
            <person name="Baranowski E."/>
            <person name="Barre A."/>
            <person name="Breton M."/>
            <person name="Couture C."/>
            <person name="Dordet-Frisoni E."/>
            <person name="Gaurivaud P."/>
            <person name="Jacob D."/>
            <person name="Lemaitre C."/>
            <person name="Manso-Silvan L."/>
            <person name="Nikolski M."/>
            <person name="Nouvel L.X."/>
            <person name="Poumarat F."/>
            <person name="Tardy F."/>
            <person name="Thebault P."/>
            <person name="Theil S."/>
            <person name="Citti C."/>
            <person name="Blanchard A."/>
            <person name="Thiaucourt F."/>
        </authorList>
    </citation>
    <scope>NUCLEOTIDE SEQUENCE [LARGE SCALE GENOMIC DNA]</scope>
    <source>
        <strain evidence="2">Mput9231</strain>
    </source>
</reference>
<dbReference type="Gene3D" id="3.30.420.200">
    <property type="match status" value="1"/>
</dbReference>